<proteinExistence type="predicted"/>
<reference evidence="3 4" key="1">
    <citation type="submission" date="2014-02" db="EMBL/GenBank/DDBJ databases">
        <title>Genome sequence of Paenibacillus darwinianus reveals adaptive mechanisms for survival in Antarctic soils.</title>
        <authorList>
            <person name="Dsouza M."/>
            <person name="Taylor M.W."/>
            <person name="Turner S.J."/>
            <person name="Aislabie J."/>
        </authorList>
    </citation>
    <scope>NUCLEOTIDE SEQUENCE [LARGE SCALE GENOMIC DNA]</scope>
    <source>
        <strain evidence="3 4">CE1</strain>
    </source>
</reference>
<dbReference type="EMBL" id="JFHU01000129">
    <property type="protein sequence ID" value="EXX88315.1"/>
    <property type="molecule type" value="Genomic_DNA"/>
</dbReference>
<feature type="region of interest" description="Disordered" evidence="1">
    <location>
        <begin position="56"/>
        <end position="87"/>
    </location>
</feature>
<comment type="caution">
    <text evidence="3">The sequence shown here is derived from an EMBL/GenBank/DDBJ whole genome shotgun (WGS) entry which is preliminary data.</text>
</comment>
<feature type="signal peptide" evidence="2">
    <location>
        <begin position="1"/>
        <end position="27"/>
    </location>
</feature>
<name>A0A9W5W7K8_9BACL</name>
<feature type="chain" id="PRO_5040874923" evidence="2">
    <location>
        <begin position="28"/>
        <end position="87"/>
    </location>
</feature>
<dbReference type="RefSeq" id="WP_036580504.1">
    <property type="nucleotide sequence ID" value="NZ_KK082185.1"/>
</dbReference>
<dbReference type="Proteomes" id="UP000053750">
    <property type="component" value="Unassembled WGS sequence"/>
</dbReference>
<sequence length="87" mass="9203">MKRMILTILGMLLLAAGTSGCVRPAWAHPQQARTTVTDSVFGSVYPESVFDDLYGPSEEGKGETIVKPSGSFETGIGTESSLPTLGR</sequence>
<accession>A0A9W5W7K8</accession>
<dbReference type="AlphaFoldDB" id="A0A9W5W7K8"/>
<evidence type="ECO:0000256" key="2">
    <source>
        <dbReference type="SAM" id="SignalP"/>
    </source>
</evidence>
<gene>
    <name evidence="3" type="ORF">BG53_02220</name>
</gene>
<keyword evidence="4" id="KW-1185">Reference proteome</keyword>
<protein>
    <submittedName>
        <fullName evidence="3">Uncharacterized protein</fullName>
    </submittedName>
</protein>
<keyword evidence="2" id="KW-0732">Signal</keyword>
<evidence type="ECO:0000313" key="4">
    <source>
        <dbReference type="Proteomes" id="UP000053750"/>
    </source>
</evidence>
<organism evidence="3 4">
    <name type="scientific">Paenibacillus darwinianus</name>
    <dbReference type="NCBI Taxonomy" id="1380763"/>
    <lineage>
        <taxon>Bacteria</taxon>
        <taxon>Bacillati</taxon>
        <taxon>Bacillota</taxon>
        <taxon>Bacilli</taxon>
        <taxon>Bacillales</taxon>
        <taxon>Paenibacillaceae</taxon>
        <taxon>Paenibacillus</taxon>
    </lineage>
</organism>
<evidence type="ECO:0000256" key="1">
    <source>
        <dbReference type="SAM" id="MobiDB-lite"/>
    </source>
</evidence>
<dbReference type="PROSITE" id="PS51257">
    <property type="entry name" value="PROKAR_LIPOPROTEIN"/>
    <property type="match status" value="1"/>
</dbReference>
<feature type="compositionally biased region" description="Polar residues" evidence="1">
    <location>
        <begin position="77"/>
        <end position="87"/>
    </location>
</feature>
<evidence type="ECO:0000313" key="3">
    <source>
        <dbReference type="EMBL" id="EXX88315.1"/>
    </source>
</evidence>